<sequence>MVLPCTDPLSLTVVSLRYNEDVNGNHPVFINTLLDTGSGIIIMTKAVFERLGIKMQRPFIQDARAIGGLVLIIGHVEVNVRISGSRSRNSSFHVVEEFQSNLYEVIMGGSTMRSLRVCIDTYEKMIYESGCREGLYTVNTVLLYPKEVRQLILPVDVPFKHVGLELEQDLVEQGVALIDRVLQVAHQTVMLTLSNPTADTILLDEDTKLASLYRVDREDFLHERYVPRPAVPGWCAHEFSRVLHLDSPDGPTINQLGSAYVDGAGIRGHKKLNRPAVSTTENRYSSYAYNPAYDVLIPMTNQPFQLDYVANQDVVLPLTGTIYTAGSMPPAEAPRRAILRRS</sequence>
<dbReference type="Pfam" id="PF13650">
    <property type="entry name" value="Asp_protease_2"/>
    <property type="match status" value="1"/>
</dbReference>
<organism evidence="1 2">
    <name type="scientific">Ramazzottius varieornatus</name>
    <name type="common">Water bear</name>
    <name type="synonym">Tardigrade</name>
    <dbReference type="NCBI Taxonomy" id="947166"/>
    <lineage>
        <taxon>Eukaryota</taxon>
        <taxon>Metazoa</taxon>
        <taxon>Ecdysozoa</taxon>
        <taxon>Tardigrada</taxon>
        <taxon>Eutardigrada</taxon>
        <taxon>Parachela</taxon>
        <taxon>Hypsibioidea</taxon>
        <taxon>Ramazzottiidae</taxon>
        <taxon>Ramazzottius</taxon>
    </lineage>
</organism>
<gene>
    <name evidence="1" type="primary">RvY_16142-1</name>
    <name evidence="1" type="synonym">RvY_16142.1</name>
    <name evidence="1" type="ORF">RvY_16142</name>
</gene>
<proteinExistence type="predicted"/>
<dbReference type="CDD" id="cd00303">
    <property type="entry name" value="retropepsin_like"/>
    <property type="match status" value="1"/>
</dbReference>
<accession>A0A1D1VXE5</accession>
<dbReference type="Proteomes" id="UP000186922">
    <property type="component" value="Unassembled WGS sequence"/>
</dbReference>
<dbReference type="Gene3D" id="2.40.70.10">
    <property type="entry name" value="Acid Proteases"/>
    <property type="match status" value="1"/>
</dbReference>
<keyword evidence="2" id="KW-1185">Reference proteome</keyword>
<evidence type="ECO:0000313" key="2">
    <source>
        <dbReference type="Proteomes" id="UP000186922"/>
    </source>
</evidence>
<name>A0A1D1VXE5_RAMVA</name>
<comment type="caution">
    <text evidence="1">The sequence shown here is derived from an EMBL/GenBank/DDBJ whole genome shotgun (WGS) entry which is preliminary data.</text>
</comment>
<dbReference type="AlphaFoldDB" id="A0A1D1VXE5"/>
<reference evidence="1 2" key="1">
    <citation type="journal article" date="2016" name="Nat. Commun.">
        <title>Extremotolerant tardigrade genome and improved radiotolerance of human cultured cells by tardigrade-unique protein.</title>
        <authorList>
            <person name="Hashimoto T."/>
            <person name="Horikawa D.D."/>
            <person name="Saito Y."/>
            <person name="Kuwahara H."/>
            <person name="Kozuka-Hata H."/>
            <person name="Shin-I T."/>
            <person name="Minakuchi Y."/>
            <person name="Ohishi K."/>
            <person name="Motoyama A."/>
            <person name="Aizu T."/>
            <person name="Enomoto A."/>
            <person name="Kondo K."/>
            <person name="Tanaka S."/>
            <person name="Hara Y."/>
            <person name="Koshikawa S."/>
            <person name="Sagara H."/>
            <person name="Miura T."/>
            <person name="Yokobori S."/>
            <person name="Miyagawa K."/>
            <person name="Suzuki Y."/>
            <person name="Kubo T."/>
            <person name="Oyama M."/>
            <person name="Kohara Y."/>
            <person name="Fujiyama A."/>
            <person name="Arakawa K."/>
            <person name="Katayama T."/>
            <person name="Toyoda A."/>
            <person name="Kunieda T."/>
        </authorList>
    </citation>
    <scope>NUCLEOTIDE SEQUENCE [LARGE SCALE GENOMIC DNA]</scope>
    <source>
        <strain evidence="1 2">YOKOZUNA-1</strain>
    </source>
</reference>
<dbReference type="EMBL" id="BDGG01000013">
    <property type="protein sequence ID" value="GAV06110.1"/>
    <property type="molecule type" value="Genomic_DNA"/>
</dbReference>
<protein>
    <submittedName>
        <fullName evidence="1">Uncharacterized protein</fullName>
    </submittedName>
</protein>
<dbReference type="InterPro" id="IPR021109">
    <property type="entry name" value="Peptidase_aspartic_dom_sf"/>
</dbReference>
<evidence type="ECO:0000313" key="1">
    <source>
        <dbReference type="EMBL" id="GAV06110.1"/>
    </source>
</evidence>
<dbReference type="SUPFAM" id="SSF50630">
    <property type="entry name" value="Acid proteases"/>
    <property type="match status" value="1"/>
</dbReference>